<dbReference type="InterPro" id="IPR018027">
    <property type="entry name" value="Asn/Gln_amidotransferase"/>
</dbReference>
<keyword evidence="2" id="KW-0547">Nucleotide-binding</keyword>
<gene>
    <name evidence="6" type="ORF">AYI68_g6592</name>
</gene>
<keyword evidence="4" id="KW-0648">Protein biosynthesis</keyword>
<keyword evidence="7" id="KW-1185">Reference proteome</keyword>
<dbReference type="GO" id="GO:0005739">
    <property type="term" value="C:mitochondrion"/>
    <property type="evidence" value="ECO:0007669"/>
    <property type="project" value="TreeGrafter"/>
</dbReference>
<sequence length="129" mass="14478">MDFTDNIAITPKQLAELISALDESVITAPTLKKILIRKFDGDEMDPIQIARSNKWIVSNDEQALVSLCESILLQNPKKVQEYRSTINSPKNNTKRILSYFVGLVMKTPSVGASAKPQRVLEILKNLLDH</sequence>
<accession>A0A1R0GR32</accession>
<dbReference type="InterPro" id="IPR017959">
    <property type="entry name" value="Asn/Gln-tRNA_amidoTrfase_suB/E"/>
</dbReference>
<dbReference type="GO" id="GO:0030956">
    <property type="term" value="C:glutamyl-tRNA(Gln) amidotransferase complex"/>
    <property type="evidence" value="ECO:0007669"/>
    <property type="project" value="TreeGrafter"/>
</dbReference>
<dbReference type="GO" id="GO:0016740">
    <property type="term" value="F:transferase activity"/>
    <property type="evidence" value="ECO:0007669"/>
    <property type="project" value="UniProtKB-KW"/>
</dbReference>
<dbReference type="GO" id="GO:0032543">
    <property type="term" value="P:mitochondrial translation"/>
    <property type="evidence" value="ECO:0007669"/>
    <property type="project" value="TreeGrafter"/>
</dbReference>
<evidence type="ECO:0000313" key="7">
    <source>
        <dbReference type="Proteomes" id="UP000187455"/>
    </source>
</evidence>
<dbReference type="PANTHER" id="PTHR11659">
    <property type="entry name" value="GLUTAMYL-TRNA GLN AMIDOTRANSFERASE SUBUNIT B MITOCHONDRIAL AND PROKARYOTIC PET112-RELATED"/>
    <property type="match status" value="1"/>
</dbReference>
<dbReference type="GO" id="GO:0005524">
    <property type="term" value="F:ATP binding"/>
    <property type="evidence" value="ECO:0007669"/>
    <property type="project" value="UniProtKB-KW"/>
</dbReference>
<evidence type="ECO:0000313" key="6">
    <source>
        <dbReference type="EMBL" id="OLY79340.1"/>
    </source>
</evidence>
<dbReference type="GO" id="GO:0070681">
    <property type="term" value="P:glutaminyl-tRNAGln biosynthesis via transamidation"/>
    <property type="evidence" value="ECO:0007669"/>
    <property type="project" value="TreeGrafter"/>
</dbReference>
<dbReference type="InterPro" id="IPR023168">
    <property type="entry name" value="GatB_Yqey_C_2"/>
</dbReference>
<keyword evidence="1" id="KW-0436">Ligase</keyword>
<keyword evidence="3" id="KW-0067">ATP-binding</keyword>
<dbReference type="GO" id="GO:0050567">
    <property type="term" value="F:glutaminyl-tRNA synthase (glutamine-hydrolyzing) activity"/>
    <property type="evidence" value="ECO:0007669"/>
    <property type="project" value="TreeGrafter"/>
</dbReference>
<dbReference type="EMBL" id="LSSL01004600">
    <property type="protein sequence ID" value="OLY79340.1"/>
    <property type="molecule type" value="Genomic_DNA"/>
</dbReference>
<evidence type="ECO:0000256" key="2">
    <source>
        <dbReference type="ARBA" id="ARBA00022741"/>
    </source>
</evidence>
<evidence type="ECO:0000256" key="4">
    <source>
        <dbReference type="ARBA" id="ARBA00022917"/>
    </source>
</evidence>
<evidence type="ECO:0000256" key="3">
    <source>
        <dbReference type="ARBA" id="ARBA00022840"/>
    </source>
</evidence>
<feature type="domain" description="Asn/Gln amidotransferase" evidence="5">
    <location>
        <begin position="2"/>
        <end position="127"/>
    </location>
</feature>
<evidence type="ECO:0000256" key="1">
    <source>
        <dbReference type="ARBA" id="ARBA00022598"/>
    </source>
</evidence>
<evidence type="ECO:0000259" key="5">
    <source>
        <dbReference type="SMART" id="SM00845"/>
    </source>
</evidence>
<dbReference type="STRING" id="133383.A0A1R0GR32"/>
<dbReference type="OrthoDB" id="1722066at2759"/>
<comment type="caution">
    <text evidence="6">The sequence shown here is derived from an EMBL/GenBank/DDBJ whole genome shotgun (WGS) entry which is preliminary data.</text>
</comment>
<reference evidence="6 7" key="1">
    <citation type="journal article" date="2016" name="Mol. Biol. Evol.">
        <title>Genome-Wide Survey of Gut Fungi (Harpellales) Reveals the First Horizontally Transferred Ubiquitin Gene from a Mosquito Host.</title>
        <authorList>
            <person name="Wang Y."/>
            <person name="White M.M."/>
            <person name="Kvist S."/>
            <person name="Moncalvo J.M."/>
        </authorList>
    </citation>
    <scope>NUCLEOTIDE SEQUENCE [LARGE SCALE GENOMIC DNA]</scope>
    <source>
        <strain evidence="6 7">ALG-7-W6</strain>
    </source>
</reference>
<dbReference type="Gene3D" id="1.10.10.410">
    <property type="match status" value="1"/>
</dbReference>
<dbReference type="SMART" id="SM00845">
    <property type="entry name" value="GatB_Yqey"/>
    <property type="match status" value="1"/>
</dbReference>
<protein>
    <submittedName>
        <fullName evidence="6">Aspartyl/glutamyl-tRNA(Asn/Gln) amidotransferase subunit B</fullName>
    </submittedName>
</protein>
<dbReference type="Proteomes" id="UP000187455">
    <property type="component" value="Unassembled WGS sequence"/>
</dbReference>
<dbReference type="PANTHER" id="PTHR11659:SF0">
    <property type="entry name" value="GLUTAMYL-TRNA(GLN) AMIDOTRANSFERASE SUBUNIT B, MITOCHONDRIAL"/>
    <property type="match status" value="1"/>
</dbReference>
<dbReference type="Pfam" id="PF02637">
    <property type="entry name" value="GatB_Yqey"/>
    <property type="match status" value="1"/>
</dbReference>
<keyword evidence="6" id="KW-0808">Transferase</keyword>
<name>A0A1R0GR32_9FUNG</name>
<dbReference type="AlphaFoldDB" id="A0A1R0GR32"/>
<organism evidence="6 7">
    <name type="scientific">Smittium mucronatum</name>
    <dbReference type="NCBI Taxonomy" id="133383"/>
    <lineage>
        <taxon>Eukaryota</taxon>
        <taxon>Fungi</taxon>
        <taxon>Fungi incertae sedis</taxon>
        <taxon>Zoopagomycota</taxon>
        <taxon>Kickxellomycotina</taxon>
        <taxon>Harpellomycetes</taxon>
        <taxon>Harpellales</taxon>
        <taxon>Legeriomycetaceae</taxon>
        <taxon>Smittium</taxon>
    </lineage>
</organism>
<proteinExistence type="predicted"/>